<accession>A0A4Y2VAF2</accession>
<protein>
    <recommendedName>
        <fullName evidence="3">Reverse transcriptase domain-containing protein</fullName>
    </recommendedName>
</protein>
<evidence type="ECO:0000313" key="2">
    <source>
        <dbReference type="Proteomes" id="UP000499080"/>
    </source>
</evidence>
<gene>
    <name evidence="1" type="ORF">AVEN_87202_1</name>
</gene>
<feature type="non-terminal residue" evidence="1">
    <location>
        <position position="1"/>
    </location>
</feature>
<proteinExistence type="predicted"/>
<evidence type="ECO:0008006" key="3">
    <source>
        <dbReference type="Google" id="ProtNLM"/>
    </source>
</evidence>
<organism evidence="1 2">
    <name type="scientific">Araneus ventricosus</name>
    <name type="common">Orbweaver spider</name>
    <name type="synonym">Epeira ventricosa</name>
    <dbReference type="NCBI Taxonomy" id="182803"/>
    <lineage>
        <taxon>Eukaryota</taxon>
        <taxon>Metazoa</taxon>
        <taxon>Ecdysozoa</taxon>
        <taxon>Arthropoda</taxon>
        <taxon>Chelicerata</taxon>
        <taxon>Arachnida</taxon>
        <taxon>Araneae</taxon>
        <taxon>Araneomorphae</taxon>
        <taxon>Entelegynae</taxon>
        <taxon>Araneoidea</taxon>
        <taxon>Araneidae</taxon>
        <taxon>Araneus</taxon>
    </lineage>
</organism>
<sequence length="84" mass="9428">AQKHGDNFKDAPQSSCSGPSFSNLVADEVLQQDQPIGIHLQAFAADFFFLIDARTEQEVKSFLRTPIQTANRRFLSLECRNVES</sequence>
<dbReference type="Proteomes" id="UP000499080">
    <property type="component" value="Unassembled WGS sequence"/>
</dbReference>
<reference evidence="1 2" key="1">
    <citation type="journal article" date="2019" name="Sci. Rep.">
        <title>Orb-weaving spider Araneus ventricosus genome elucidates the spidroin gene catalogue.</title>
        <authorList>
            <person name="Kono N."/>
            <person name="Nakamura H."/>
            <person name="Ohtoshi R."/>
            <person name="Moran D.A.P."/>
            <person name="Shinohara A."/>
            <person name="Yoshida Y."/>
            <person name="Fujiwara M."/>
            <person name="Mori M."/>
            <person name="Tomita M."/>
            <person name="Arakawa K."/>
        </authorList>
    </citation>
    <scope>NUCLEOTIDE SEQUENCE [LARGE SCALE GENOMIC DNA]</scope>
</reference>
<name>A0A4Y2VAF2_ARAVE</name>
<keyword evidence="2" id="KW-1185">Reference proteome</keyword>
<dbReference type="EMBL" id="BGPR01044723">
    <property type="protein sequence ID" value="GBO21548.1"/>
    <property type="molecule type" value="Genomic_DNA"/>
</dbReference>
<evidence type="ECO:0000313" key="1">
    <source>
        <dbReference type="EMBL" id="GBO21548.1"/>
    </source>
</evidence>
<comment type="caution">
    <text evidence="1">The sequence shown here is derived from an EMBL/GenBank/DDBJ whole genome shotgun (WGS) entry which is preliminary data.</text>
</comment>
<dbReference type="OrthoDB" id="1937528at2759"/>
<dbReference type="AlphaFoldDB" id="A0A4Y2VAF2"/>